<dbReference type="InterPro" id="IPR002500">
    <property type="entry name" value="PAPS_reduct_dom"/>
</dbReference>
<dbReference type="EC" id="2.7.7.2" evidence="2"/>
<dbReference type="PANTHER" id="PTHR23293:SF9">
    <property type="entry name" value="FAD SYNTHASE"/>
    <property type="match status" value="1"/>
</dbReference>
<keyword evidence="6" id="KW-0548">Nucleotidyltransferase</keyword>
<dbReference type="GO" id="GO:0005524">
    <property type="term" value="F:ATP binding"/>
    <property type="evidence" value="ECO:0007669"/>
    <property type="project" value="UniProtKB-KW"/>
</dbReference>
<comment type="catalytic activity">
    <reaction evidence="12">
        <text>FMN + ATP + H(+) = FAD + diphosphate</text>
        <dbReference type="Rhea" id="RHEA:17237"/>
        <dbReference type="ChEBI" id="CHEBI:15378"/>
        <dbReference type="ChEBI" id="CHEBI:30616"/>
        <dbReference type="ChEBI" id="CHEBI:33019"/>
        <dbReference type="ChEBI" id="CHEBI:57692"/>
        <dbReference type="ChEBI" id="CHEBI:58210"/>
        <dbReference type="EC" id="2.7.7.2"/>
    </reaction>
</comment>
<evidence type="ECO:0000256" key="6">
    <source>
        <dbReference type="ARBA" id="ARBA00022695"/>
    </source>
</evidence>
<dbReference type="GO" id="GO:0003919">
    <property type="term" value="F:FMN adenylyltransferase activity"/>
    <property type="evidence" value="ECO:0007669"/>
    <property type="project" value="UniProtKB-EC"/>
</dbReference>
<evidence type="ECO:0000256" key="9">
    <source>
        <dbReference type="ARBA" id="ARBA00022840"/>
    </source>
</evidence>
<organism evidence="15 16">
    <name type="scientific">Grifola frondosa</name>
    <name type="common">Maitake</name>
    <name type="synonym">Polyporus frondosus</name>
    <dbReference type="NCBI Taxonomy" id="5627"/>
    <lineage>
        <taxon>Eukaryota</taxon>
        <taxon>Fungi</taxon>
        <taxon>Dikarya</taxon>
        <taxon>Basidiomycota</taxon>
        <taxon>Agaricomycotina</taxon>
        <taxon>Agaricomycetes</taxon>
        <taxon>Polyporales</taxon>
        <taxon>Grifolaceae</taxon>
        <taxon>Grifola</taxon>
    </lineage>
</organism>
<accession>A0A1C7LSA3</accession>
<keyword evidence="9" id="KW-0067">ATP-binding</keyword>
<feature type="region of interest" description="Disordered" evidence="13">
    <location>
        <begin position="125"/>
        <end position="144"/>
    </location>
</feature>
<evidence type="ECO:0000256" key="11">
    <source>
        <dbReference type="ARBA" id="ARBA00031871"/>
    </source>
</evidence>
<keyword evidence="4" id="KW-0288">FMN</keyword>
<comment type="caution">
    <text evidence="15">The sequence shown here is derived from an EMBL/GenBank/DDBJ whole genome shotgun (WGS) entry which is preliminary data.</text>
</comment>
<dbReference type="AlphaFoldDB" id="A0A1C7LSA3"/>
<evidence type="ECO:0000256" key="4">
    <source>
        <dbReference type="ARBA" id="ARBA00022643"/>
    </source>
</evidence>
<evidence type="ECO:0000256" key="7">
    <source>
        <dbReference type="ARBA" id="ARBA00022741"/>
    </source>
</evidence>
<keyword evidence="8" id="KW-0274">FAD</keyword>
<evidence type="ECO:0000256" key="10">
    <source>
        <dbReference type="ARBA" id="ARBA00031145"/>
    </source>
</evidence>
<dbReference type="SUPFAM" id="SSF52402">
    <property type="entry name" value="Adenine nucleotide alpha hydrolases-like"/>
    <property type="match status" value="1"/>
</dbReference>
<dbReference type="STRING" id="5627.A0A1C7LSA3"/>
<dbReference type="Gene3D" id="3.40.50.620">
    <property type="entry name" value="HUPs"/>
    <property type="match status" value="1"/>
</dbReference>
<keyword evidence="7" id="KW-0547">Nucleotide-binding</keyword>
<evidence type="ECO:0000259" key="14">
    <source>
        <dbReference type="Pfam" id="PF01507"/>
    </source>
</evidence>
<name>A0A1C7LSA3_GRIFR</name>
<evidence type="ECO:0000256" key="5">
    <source>
        <dbReference type="ARBA" id="ARBA00022679"/>
    </source>
</evidence>
<evidence type="ECO:0000256" key="1">
    <source>
        <dbReference type="ARBA" id="ARBA00004726"/>
    </source>
</evidence>
<dbReference type="Pfam" id="PF01507">
    <property type="entry name" value="PAPS_reduct"/>
    <property type="match status" value="1"/>
</dbReference>
<reference evidence="15 16" key="1">
    <citation type="submission" date="2016-03" db="EMBL/GenBank/DDBJ databases">
        <title>Whole genome sequencing of Grifola frondosa 9006-11.</title>
        <authorList>
            <person name="Min B."/>
            <person name="Park H."/>
            <person name="Kim J.-G."/>
            <person name="Cho H."/>
            <person name="Oh Y.-L."/>
            <person name="Kong W.-S."/>
            <person name="Choi I.-G."/>
        </authorList>
    </citation>
    <scope>NUCLEOTIDE SEQUENCE [LARGE SCALE GENOMIC DNA]</scope>
    <source>
        <strain evidence="15 16">9006-11</strain>
    </source>
</reference>
<keyword evidence="16" id="KW-1185">Reference proteome</keyword>
<dbReference type="PANTHER" id="PTHR23293">
    <property type="entry name" value="FAD SYNTHETASE-RELATED FMN ADENYLYLTRANSFERASE"/>
    <property type="match status" value="1"/>
</dbReference>
<evidence type="ECO:0000313" key="16">
    <source>
        <dbReference type="Proteomes" id="UP000092993"/>
    </source>
</evidence>
<dbReference type="OrthoDB" id="270728at2759"/>
<dbReference type="CDD" id="cd23948">
    <property type="entry name" value="FAD_synthase"/>
    <property type="match status" value="1"/>
</dbReference>
<keyword evidence="5" id="KW-0808">Transferase</keyword>
<dbReference type="InterPro" id="IPR014729">
    <property type="entry name" value="Rossmann-like_a/b/a_fold"/>
</dbReference>
<evidence type="ECO:0000313" key="15">
    <source>
        <dbReference type="EMBL" id="OBZ66907.1"/>
    </source>
</evidence>
<protein>
    <recommendedName>
        <fullName evidence="2">FAD synthase</fullName>
        <ecNumber evidence="2">2.7.7.2</ecNumber>
    </recommendedName>
    <alternativeName>
        <fullName evidence="10">FAD pyrophosphorylase</fullName>
    </alternativeName>
    <alternativeName>
        <fullName evidence="11">FMN adenylyltransferase</fullName>
    </alternativeName>
</protein>
<evidence type="ECO:0000256" key="2">
    <source>
        <dbReference type="ARBA" id="ARBA00012393"/>
    </source>
</evidence>
<dbReference type="GO" id="GO:0006747">
    <property type="term" value="P:FAD biosynthetic process"/>
    <property type="evidence" value="ECO:0007669"/>
    <property type="project" value="TreeGrafter"/>
</dbReference>
<evidence type="ECO:0000256" key="3">
    <source>
        <dbReference type="ARBA" id="ARBA00022630"/>
    </source>
</evidence>
<dbReference type="EMBL" id="LUGG01000027">
    <property type="protein sequence ID" value="OBZ66907.1"/>
    <property type="molecule type" value="Genomic_DNA"/>
</dbReference>
<evidence type="ECO:0000256" key="12">
    <source>
        <dbReference type="ARBA" id="ARBA00049494"/>
    </source>
</evidence>
<evidence type="ECO:0000256" key="13">
    <source>
        <dbReference type="SAM" id="MobiDB-lite"/>
    </source>
</evidence>
<comment type="pathway">
    <text evidence="1">Cofactor biosynthesis; FAD biosynthesis; FAD from FMN: step 1/1.</text>
</comment>
<evidence type="ECO:0000256" key="8">
    <source>
        <dbReference type="ARBA" id="ARBA00022827"/>
    </source>
</evidence>
<proteinExistence type="predicted"/>
<sequence length="358" mass="39766">MSKNQPLSRFCVLLNVLDGERGLSDHFKNGVIDDALNTFGQEHLSISFNGGKDCTVLLHLFAASMGRRASPPGSLRPISAVYIPTPSPFEQLEEFIDHTAKAYNLDLFHCPHPTGPEFPIETVTAPGTPSPSNGPTPKRVKGGEGMKRALETYKERFPHIDAILIGTRRSDPHGAKLSHRDPTDPGWPRFERINPIINWSYGDIWTYLKKLKVPYCGLYDQGYTSLGSTYNTFRNPALRIQPSCTRVQPFSFSDASSSRAAVPLLPDNLVLLSCNANGVCNTPDTTNISTSLPRNLVIIPGDPNTRASNNLRQLSPITRLDRRMRLSSEDNQLASWQVHLCTKRSELLDVYKELPTSL</sequence>
<dbReference type="Proteomes" id="UP000092993">
    <property type="component" value="Unassembled WGS sequence"/>
</dbReference>
<gene>
    <name evidence="15" type="primary">Flad1</name>
    <name evidence="15" type="ORF">A0H81_13259</name>
</gene>
<feature type="domain" description="Phosphoadenosine phosphosulphate reductase" evidence="14">
    <location>
        <begin position="44"/>
        <end position="232"/>
    </location>
</feature>
<keyword evidence="3" id="KW-0285">Flavoprotein</keyword>